<dbReference type="InterPro" id="IPR015405">
    <property type="entry name" value="NDUFS1-like_C"/>
</dbReference>
<gene>
    <name evidence="5" type="ORF">A4S02_06380</name>
</gene>
<dbReference type="Proteomes" id="UP000175973">
    <property type="component" value="Chromosome"/>
</dbReference>
<dbReference type="PANTHER" id="PTHR43105">
    <property type="entry name" value="RESPIRATORY NITRATE REDUCTASE"/>
    <property type="match status" value="1"/>
</dbReference>
<sequence length="220" mass="23872">MVAEGWNGFNVLHTAASRVGALDIGFVPGPHGCATANMLRGGVEILWLMGADELPVERISPETFVVYQGHHGDAAAKRADIILPGAAYTEKSGTYVNTAGRVQRAFRAVFAPGEAREDWRIIRAFSEVCGHTLPYNTVEELHARMADVNPVFAHVGHITRLAASQTIAAQQKKDEDKSFMSAPFRSVIPDYYQTNAISRASPTMAECSKVYSVPRAIAAE</sequence>
<feature type="domain" description="Molybdopterin oxidoreductase" evidence="3">
    <location>
        <begin position="4"/>
        <end position="128"/>
    </location>
</feature>
<dbReference type="GO" id="GO:0051536">
    <property type="term" value="F:iron-sulfur cluster binding"/>
    <property type="evidence" value="ECO:0007669"/>
    <property type="project" value="InterPro"/>
</dbReference>
<name>A0A1D8QVX6_9PROT</name>
<dbReference type="KEGG" id="aasc:A4S02_06380"/>
<dbReference type="SUPFAM" id="SSF53706">
    <property type="entry name" value="Formate dehydrogenase/DMSO reductase, domains 1-3"/>
    <property type="match status" value="1"/>
</dbReference>
<comment type="cofactor">
    <cofactor evidence="1">
        <name>[4Fe-4S] cluster</name>
        <dbReference type="ChEBI" id="CHEBI:49883"/>
    </cofactor>
</comment>
<evidence type="ECO:0000259" key="3">
    <source>
        <dbReference type="Pfam" id="PF00384"/>
    </source>
</evidence>
<evidence type="ECO:0000313" key="5">
    <source>
        <dbReference type="EMBL" id="AOW46454.1"/>
    </source>
</evidence>
<dbReference type="GO" id="GO:0016020">
    <property type="term" value="C:membrane"/>
    <property type="evidence" value="ECO:0007669"/>
    <property type="project" value="TreeGrafter"/>
</dbReference>
<evidence type="ECO:0000256" key="2">
    <source>
        <dbReference type="ARBA" id="ARBA00034078"/>
    </source>
</evidence>
<dbReference type="GO" id="GO:0016651">
    <property type="term" value="F:oxidoreductase activity, acting on NAD(P)H"/>
    <property type="evidence" value="ECO:0007669"/>
    <property type="project" value="InterPro"/>
</dbReference>
<dbReference type="InterPro" id="IPR050123">
    <property type="entry name" value="Prok_molybdopt-oxidoreductase"/>
</dbReference>
<dbReference type="Gene3D" id="3.40.50.740">
    <property type="match status" value="1"/>
</dbReference>
<comment type="cofactor">
    <cofactor evidence="2">
        <name>[2Fe-2S] cluster</name>
        <dbReference type="ChEBI" id="CHEBI:190135"/>
    </cofactor>
</comment>
<protein>
    <submittedName>
        <fullName evidence="5">Uncharacterized protein</fullName>
    </submittedName>
</protein>
<keyword evidence="6" id="KW-1185">Reference proteome</keyword>
<feature type="domain" description="NADH-ubiquinone oxidoreductase 75 kDa subunit mitochondrial-like" evidence="4">
    <location>
        <begin position="166"/>
        <end position="207"/>
    </location>
</feature>
<dbReference type="InterPro" id="IPR006656">
    <property type="entry name" value="Mopterin_OxRdtase"/>
</dbReference>
<dbReference type="EMBL" id="CP015164">
    <property type="protein sequence ID" value="AOW46454.1"/>
    <property type="molecule type" value="Genomic_DNA"/>
</dbReference>
<proteinExistence type="predicted"/>
<dbReference type="PANTHER" id="PTHR43105:SF13">
    <property type="entry name" value="NADH-UBIQUINONE OXIDOREDUCTASE 75 KDA SUBUNIT, MITOCHONDRIAL"/>
    <property type="match status" value="1"/>
</dbReference>
<organism evidence="5 6">
    <name type="scientific">Acetobacter ascendens</name>
    <dbReference type="NCBI Taxonomy" id="481146"/>
    <lineage>
        <taxon>Bacteria</taxon>
        <taxon>Pseudomonadati</taxon>
        <taxon>Pseudomonadota</taxon>
        <taxon>Alphaproteobacteria</taxon>
        <taxon>Acetobacterales</taxon>
        <taxon>Acetobacteraceae</taxon>
        <taxon>Acetobacter</taxon>
    </lineage>
</organism>
<reference evidence="6" key="1">
    <citation type="submission" date="2016-04" db="EMBL/GenBank/DDBJ databases">
        <authorList>
            <person name="Jeon C.O."/>
            <person name="Cho G.Y."/>
            <person name="Jeong H.I."/>
            <person name="Kim K.H."/>
        </authorList>
    </citation>
    <scope>NUCLEOTIDE SEQUENCE [LARGE SCALE GENOMIC DNA]</scope>
    <source>
        <strain evidence="6">LMG 1590</strain>
    </source>
</reference>
<evidence type="ECO:0000259" key="4">
    <source>
        <dbReference type="Pfam" id="PF09326"/>
    </source>
</evidence>
<evidence type="ECO:0000313" key="6">
    <source>
        <dbReference type="Proteomes" id="UP000175973"/>
    </source>
</evidence>
<evidence type="ECO:0000256" key="1">
    <source>
        <dbReference type="ARBA" id="ARBA00001966"/>
    </source>
</evidence>
<accession>A0A1D8QVX6</accession>
<dbReference type="Pfam" id="PF09326">
    <property type="entry name" value="NADH_dhqG_C"/>
    <property type="match status" value="1"/>
</dbReference>
<dbReference type="AlphaFoldDB" id="A0A1D8QVX6"/>
<dbReference type="Pfam" id="PF00384">
    <property type="entry name" value="Molybdopterin"/>
    <property type="match status" value="1"/>
</dbReference>